<dbReference type="Pfam" id="PF02606">
    <property type="entry name" value="LpxK"/>
    <property type="match status" value="2"/>
</dbReference>
<evidence type="ECO:0000256" key="9">
    <source>
        <dbReference type="ARBA" id="ARBA00023098"/>
    </source>
</evidence>
<evidence type="ECO:0000256" key="5">
    <source>
        <dbReference type="ARBA" id="ARBA00022679"/>
    </source>
</evidence>
<evidence type="ECO:0000256" key="6">
    <source>
        <dbReference type="ARBA" id="ARBA00022741"/>
    </source>
</evidence>
<dbReference type="GO" id="GO:0009245">
    <property type="term" value="P:lipid A biosynthetic process"/>
    <property type="evidence" value="ECO:0007669"/>
    <property type="project" value="UniProtKB-KW"/>
</dbReference>
<evidence type="ECO:0000256" key="1">
    <source>
        <dbReference type="ARBA" id="ARBA00004870"/>
    </source>
</evidence>
<evidence type="ECO:0000313" key="11">
    <source>
        <dbReference type="Proteomes" id="UP001634007"/>
    </source>
</evidence>
<evidence type="ECO:0000256" key="7">
    <source>
        <dbReference type="ARBA" id="ARBA00022777"/>
    </source>
</evidence>
<keyword evidence="11" id="KW-1185">Reference proteome</keyword>
<gene>
    <name evidence="10" type="ORF">ACJRO7_025324</name>
</gene>
<keyword evidence="4" id="KW-0441">Lipid A biosynthesis</keyword>
<keyword evidence="5" id="KW-0808">Transferase</keyword>
<keyword evidence="8" id="KW-0067">ATP-binding</keyword>
<keyword evidence="9" id="KW-0443">Lipid metabolism</keyword>
<sequence>MEKLRRAVSEIAYSRDRSKLSSLHRSLLPLLSLASSVYGLALSLRHHLYRSRLFSKRRNAVCSNDSLAVLRLWRLPVPVISVGNLTWGGNGKTPMVEFIAALLADSGISPLILTRGYAGGDEARMLQRHLLGKPAKVGVGANRAVTAAAFIEKYGYRDLRNRGCLKGGSTDHKMGEKAESNDQICFDHCSEEIGAAILDDGMQHWQLLRDLDIVMVNGLCPWGNHQLLPLGPLREPLTALGRANIAVIHNADLVSEQTLASIESAIREFNKSIKVLFTKMAPSYFFEVVNMNSIIPLEAVSNNVVLCVSAIGSADAFVKSVEKLGAIHVERLDFSDHHLFQTMEIDMIKKQLEDLESKFSSRPTVIVTEKVAVYSSQRMQWNLLQEFVGGTTASKIDRCTLHLKLVPCIIWQAYMSTNPAAFRFLVVWRSNAAASSHDRF</sequence>
<name>A0ABD3KD66_EUCGL</name>
<dbReference type="Proteomes" id="UP001634007">
    <property type="component" value="Unassembled WGS sequence"/>
</dbReference>
<dbReference type="EMBL" id="JBJKBG010000006">
    <property type="protein sequence ID" value="KAL3736349.1"/>
    <property type="molecule type" value="Genomic_DNA"/>
</dbReference>
<evidence type="ECO:0000256" key="2">
    <source>
        <dbReference type="ARBA" id="ARBA00012071"/>
    </source>
</evidence>
<dbReference type="EC" id="2.7.1.130" evidence="2"/>
<keyword evidence="7" id="KW-0418">Kinase</keyword>
<dbReference type="HAMAP" id="MF_00409">
    <property type="entry name" value="LpxK"/>
    <property type="match status" value="1"/>
</dbReference>
<evidence type="ECO:0000256" key="3">
    <source>
        <dbReference type="ARBA" id="ARBA00022516"/>
    </source>
</evidence>
<organism evidence="10 11">
    <name type="scientific">Eucalyptus globulus</name>
    <name type="common">Tasmanian blue gum</name>
    <dbReference type="NCBI Taxonomy" id="34317"/>
    <lineage>
        <taxon>Eukaryota</taxon>
        <taxon>Viridiplantae</taxon>
        <taxon>Streptophyta</taxon>
        <taxon>Embryophyta</taxon>
        <taxon>Tracheophyta</taxon>
        <taxon>Spermatophyta</taxon>
        <taxon>Magnoliopsida</taxon>
        <taxon>eudicotyledons</taxon>
        <taxon>Gunneridae</taxon>
        <taxon>Pentapetalae</taxon>
        <taxon>rosids</taxon>
        <taxon>malvids</taxon>
        <taxon>Myrtales</taxon>
        <taxon>Myrtaceae</taxon>
        <taxon>Myrtoideae</taxon>
        <taxon>Eucalypteae</taxon>
        <taxon>Eucalyptus</taxon>
    </lineage>
</organism>
<dbReference type="PANTHER" id="PTHR42724:SF1">
    <property type="entry name" value="TETRAACYLDISACCHARIDE 4'-KINASE, MITOCHONDRIAL-RELATED"/>
    <property type="match status" value="1"/>
</dbReference>
<dbReference type="PANTHER" id="PTHR42724">
    <property type="entry name" value="TETRAACYLDISACCHARIDE 4'-KINASE"/>
    <property type="match status" value="1"/>
</dbReference>
<dbReference type="InterPro" id="IPR003758">
    <property type="entry name" value="LpxK"/>
</dbReference>
<accession>A0ABD3KD66</accession>
<keyword evidence="3" id="KW-0444">Lipid biosynthesis</keyword>
<proteinExistence type="inferred from homology"/>
<evidence type="ECO:0000256" key="4">
    <source>
        <dbReference type="ARBA" id="ARBA00022556"/>
    </source>
</evidence>
<evidence type="ECO:0000313" key="10">
    <source>
        <dbReference type="EMBL" id="KAL3736349.1"/>
    </source>
</evidence>
<dbReference type="GO" id="GO:0016020">
    <property type="term" value="C:membrane"/>
    <property type="evidence" value="ECO:0007669"/>
    <property type="project" value="GOC"/>
</dbReference>
<evidence type="ECO:0000256" key="8">
    <source>
        <dbReference type="ARBA" id="ARBA00022840"/>
    </source>
</evidence>
<dbReference type="GO" id="GO:0009029">
    <property type="term" value="F:lipid-A 4'-kinase activity"/>
    <property type="evidence" value="ECO:0007669"/>
    <property type="project" value="UniProtKB-EC"/>
</dbReference>
<keyword evidence="6" id="KW-0547">Nucleotide-binding</keyword>
<protein>
    <recommendedName>
        <fullName evidence="2">tetraacyldisaccharide 4'-kinase</fullName>
        <ecNumber evidence="2">2.7.1.130</ecNumber>
    </recommendedName>
</protein>
<dbReference type="AlphaFoldDB" id="A0ABD3KD66"/>
<comment type="caution">
    <text evidence="10">The sequence shown here is derived from an EMBL/GenBank/DDBJ whole genome shotgun (WGS) entry which is preliminary data.</text>
</comment>
<dbReference type="GO" id="GO:0005524">
    <property type="term" value="F:ATP binding"/>
    <property type="evidence" value="ECO:0007669"/>
    <property type="project" value="UniProtKB-KW"/>
</dbReference>
<reference evidence="10 11" key="1">
    <citation type="submission" date="2024-11" db="EMBL/GenBank/DDBJ databases">
        <title>Chromosome-level genome assembly of Eucalyptus globulus Labill. provides insights into its genome evolution.</title>
        <authorList>
            <person name="Li X."/>
        </authorList>
    </citation>
    <scope>NUCLEOTIDE SEQUENCE [LARGE SCALE GENOMIC DNA]</scope>
    <source>
        <strain evidence="10">CL2024</strain>
        <tissue evidence="10">Fresh tender leaves</tissue>
    </source>
</reference>
<comment type="pathway">
    <text evidence="1">Glycolipid biosynthesis; lipid IV(A) biosynthesis; lipid IV(A) from (3R)-3-hydroxytetradecanoyl-[acyl-carrier-protein] and UDP-N-acetyl-alpha-D-glucosamine: step 6/6.</text>
</comment>